<dbReference type="InterPro" id="IPR004792">
    <property type="entry name" value="BaiN-like"/>
</dbReference>
<keyword evidence="7" id="KW-1185">Reference proteome</keyword>
<name>A0A2S8ST72_9BACT</name>
<proteinExistence type="predicted"/>
<dbReference type="InterPro" id="IPR036188">
    <property type="entry name" value="FAD/NAD-bd_sf"/>
</dbReference>
<dbReference type="InterPro" id="IPR057661">
    <property type="entry name" value="RsdA/BaiN/AoA(So)_Rossmann"/>
</dbReference>
<dbReference type="SUPFAM" id="SSF51905">
    <property type="entry name" value="FAD/NAD(P)-binding domain"/>
    <property type="match status" value="1"/>
</dbReference>
<dbReference type="OrthoDB" id="9773233at2"/>
<dbReference type="Gene3D" id="3.50.50.60">
    <property type="entry name" value="FAD/NAD(P)-binding domain"/>
    <property type="match status" value="1"/>
</dbReference>
<dbReference type="SUPFAM" id="SSF160996">
    <property type="entry name" value="HI0933 insert domain-like"/>
    <property type="match status" value="1"/>
</dbReference>
<accession>A0A2S8ST72</accession>
<evidence type="ECO:0000259" key="5">
    <source>
        <dbReference type="Pfam" id="PF22780"/>
    </source>
</evidence>
<sequence length="437" mass="46117">MKMQPRNGTRRAHFLSSVGFMNSSIDICIIGAGAAGLMAGIAGARAGASVRVLDGAKHIGAKILVSGGSRCNVTNEYVAPSRFHGEGAAPFVSRILRSFSPADTHRFFEKIGVELKLEETGKFFPVSDSSRTVLNALLSELSASGAILSTQTNVSHLEKIEGGWKVSTPDEEIIARSVILCTGGLALPKTGSDGRGYRLARQFGHSIIETTPALSPLVSQSAPHAKFSGLTLPVRLQFRKKDGVKIVAYDGSFLFTHFGYSGPAALNLSRHLARDKDKNPGSHVTLRLLPGVPEGGEAGFWHEFAGKNPKKTFAGAMSDILPGKLAATMPALAKIAPQITLGRFDKLQIAAVKAALFEMPLPVDEVADYVKAETTAGGVALGEIEPATMMSRLAPGLFFAGEICDVDGWLGGYNFQWAWSSGVVAGRAAAKLAKSAA</sequence>
<organism evidence="6 7">
    <name type="scientific">Abditibacterium utsteinense</name>
    <dbReference type="NCBI Taxonomy" id="1960156"/>
    <lineage>
        <taxon>Bacteria</taxon>
        <taxon>Pseudomonadati</taxon>
        <taxon>Abditibacteriota</taxon>
        <taxon>Abditibacteriia</taxon>
        <taxon>Abditibacteriales</taxon>
        <taxon>Abditibacteriaceae</taxon>
        <taxon>Abditibacterium</taxon>
    </lineage>
</organism>
<protein>
    <recommendedName>
        <fullName evidence="8">Flavoprotein, HI0933 family</fullName>
    </recommendedName>
</protein>
<evidence type="ECO:0000259" key="4">
    <source>
        <dbReference type="Pfam" id="PF03486"/>
    </source>
</evidence>
<dbReference type="InterPro" id="IPR023166">
    <property type="entry name" value="BaiN-like_dom_sf"/>
</dbReference>
<keyword evidence="3" id="KW-0274">FAD</keyword>
<evidence type="ECO:0000256" key="1">
    <source>
        <dbReference type="ARBA" id="ARBA00001974"/>
    </source>
</evidence>
<feature type="domain" description="RsdA/BaiN/AoA(So)-like insert" evidence="5">
    <location>
        <begin position="212"/>
        <end position="373"/>
    </location>
</feature>
<dbReference type="RefSeq" id="WP_105483485.1">
    <property type="nucleotide sequence ID" value="NZ_NIGF01000007.1"/>
</dbReference>
<dbReference type="EMBL" id="NIGF01000007">
    <property type="protein sequence ID" value="PQV64004.1"/>
    <property type="molecule type" value="Genomic_DNA"/>
</dbReference>
<dbReference type="Pfam" id="PF03486">
    <property type="entry name" value="HI0933_like"/>
    <property type="match status" value="1"/>
</dbReference>
<evidence type="ECO:0000313" key="7">
    <source>
        <dbReference type="Proteomes" id="UP000237684"/>
    </source>
</evidence>
<feature type="domain" description="RsdA/BaiN/AoA(So)-like Rossmann fold-like" evidence="4">
    <location>
        <begin position="26"/>
        <end position="427"/>
    </location>
</feature>
<comment type="cofactor">
    <cofactor evidence="1">
        <name>FAD</name>
        <dbReference type="ChEBI" id="CHEBI:57692"/>
    </cofactor>
</comment>
<keyword evidence="2" id="KW-0285">Flavoprotein</keyword>
<evidence type="ECO:0000313" key="6">
    <source>
        <dbReference type="EMBL" id="PQV64004.1"/>
    </source>
</evidence>
<evidence type="ECO:0000256" key="2">
    <source>
        <dbReference type="ARBA" id="ARBA00022630"/>
    </source>
</evidence>
<dbReference type="PANTHER" id="PTHR42887">
    <property type="entry name" value="OS12G0638800 PROTEIN"/>
    <property type="match status" value="1"/>
</dbReference>
<dbReference type="AlphaFoldDB" id="A0A2S8ST72"/>
<dbReference type="Gene3D" id="2.40.30.10">
    <property type="entry name" value="Translation factors"/>
    <property type="match status" value="1"/>
</dbReference>
<evidence type="ECO:0008006" key="8">
    <source>
        <dbReference type="Google" id="ProtNLM"/>
    </source>
</evidence>
<evidence type="ECO:0000256" key="3">
    <source>
        <dbReference type="ARBA" id="ARBA00022827"/>
    </source>
</evidence>
<dbReference type="InterPro" id="IPR055178">
    <property type="entry name" value="RsdA/BaiN/AoA(So)-like_dom"/>
</dbReference>
<comment type="caution">
    <text evidence="6">The sequence shown here is derived from an EMBL/GenBank/DDBJ whole genome shotgun (WGS) entry which is preliminary data.</text>
</comment>
<dbReference type="Proteomes" id="UP000237684">
    <property type="component" value="Unassembled WGS sequence"/>
</dbReference>
<dbReference type="FunCoup" id="A0A2S8ST72">
    <property type="interactions" value="220"/>
</dbReference>
<reference evidence="6 7" key="1">
    <citation type="journal article" date="2018" name="Syst. Appl. Microbiol.">
        <title>Abditibacterium utsteinense sp. nov., the first cultivated member of candidate phylum FBP, isolated from ice-free Antarctic soil samples.</title>
        <authorList>
            <person name="Tahon G."/>
            <person name="Tytgat B."/>
            <person name="Lebbe L."/>
            <person name="Carlier A."/>
            <person name="Willems A."/>
        </authorList>
    </citation>
    <scope>NUCLEOTIDE SEQUENCE [LARGE SCALE GENOMIC DNA]</scope>
    <source>
        <strain evidence="6 7">LMG 29911</strain>
    </source>
</reference>
<dbReference type="Gene3D" id="1.10.8.260">
    <property type="entry name" value="HI0933 insert domain-like"/>
    <property type="match status" value="1"/>
</dbReference>
<dbReference type="PRINTS" id="PR00368">
    <property type="entry name" value="FADPNR"/>
</dbReference>
<dbReference type="NCBIfam" id="TIGR00275">
    <property type="entry name" value="aminoacetone oxidase family FAD-binding enzyme"/>
    <property type="match status" value="1"/>
</dbReference>
<dbReference type="PRINTS" id="PR00411">
    <property type="entry name" value="PNDRDTASEI"/>
</dbReference>
<dbReference type="PANTHER" id="PTHR42887:SF2">
    <property type="entry name" value="OS12G0638800 PROTEIN"/>
    <property type="match status" value="1"/>
</dbReference>
<dbReference type="InParanoid" id="A0A2S8ST72"/>
<gene>
    <name evidence="6" type="ORF">B1R32_10729</name>
</gene>
<dbReference type="Pfam" id="PF22780">
    <property type="entry name" value="HI0933_like_1st"/>
    <property type="match status" value="1"/>
</dbReference>